<dbReference type="PANTHER" id="PTHR43792:SF1">
    <property type="entry name" value="N-ACETYLTRANSFERASE DOMAIN-CONTAINING PROTEIN"/>
    <property type="match status" value="1"/>
</dbReference>
<dbReference type="EMBL" id="JBHPON010000001">
    <property type="protein sequence ID" value="MFC6034682.1"/>
    <property type="molecule type" value="Genomic_DNA"/>
</dbReference>
<evidence type="ECO:0000313" key="3">
    <source>
        <dbReference type="Proteomes" id="UP001596116"/>
    </source>
</evidence>
<sequence length="184" mass="21073">MTRHKTTPIRIETERLILRPLAPQDCEAHISMMLDPDVAATLSPNGKPQARHDLWRQFASYLGHWEIRGFGWFSVEEKATGAWVGRVGPWMPDGWPGIECGWSIARPFWGKGYAPEAAIGTIKWTFDQFPDLSRIISNILPENTNSQAVAKKIGEEKTGEVFEFWDFKLDIWAAEREAWRSRFG</sequence>
<gene>
    <name evidence="2" type="ORF">ACFMB1_03955</name>
</gene>
<dbReference type="RefSeq" id="WP_379879978.1">
    <property type="nucleotide sequence ID" value="NZ_JBHPON010000001.1"/>
</dbReference>
<keyword evidence="2" id="KW-0012">Acyltransferase</keyword>
<organism evidence="2 3">
    <name type="scientific">Hyphococcus aureus</name>
    <dbReference type="NCBI Taxonomy" id="2666033"/>
    <lineage>
        <taxon>Bacteria</taxon>
        <taxon>Pseudomonadati</taxon>
        <taxon>Pseudomonadota</taxon>
        <taxon>Alphaproteobacteria</taxon>
        <taxon>Parvularculales</taxon>
        <taxon>Parvularculaceae</taxon>
        <taxon>Hyphococcus</taxon>
    </lineage>
</organism>
<dbReference type="InterPro" id="IPR051531">
    <property type="entry name" value="N-acetyltransferase"/>
</dbReference>
<feature type="domain" description="N-acetyltransferase" evidence="1">
    <location>
        <begin position="15"/>
        <end position="154"/>
    </location>
</feature>
<evidence type="ECO:0000313" key="2">
    <source>
        <dbReference type="EMBL" id="MFC6034682.1"/>
    </source>
</evidence>
<dbReference type="Pfam" id="PF13302">
    <property type="entry name" value="Acetyltransf_3"/>
    <property type="match status" value="1"/>
</dbReference>
<dbReference type="PANTHER" id="PTHR43792">
    <property type="entry name" value="GNAT FAMILY, PUTATIVE (AFU_ORTHOLOGUE AFUA_3G00765)-RELATED-RELATED"/>
    <property type="match status" value="1"/>
</dbReference>
<keyword evidence="3" id="KW-1185">Reference proteome</keyword>
<proteinExistence type="predicted"/>
<comment type="caution">
    <text evidence="2">The sequence shown here is derived from an EMBL/GenBank/DDBJ whole genome shotgun (WGS) entry which is preliminary data.</text>
</comment>
<dbReference type="GO" id="GO:0016746">
    <property type="term" value="F:acyltransferase activity"/>
    <property type="evidence" value="ECO:0007669"/>
    <property type="project" value="UniProtKB-KW"/>
</dbReference>
<keyword evidence="2" id="KW-0808">Transferase</keyword>
<evidence type="ECO:0000259" key="1">
    <source>
        <dbReference type="Pfam" id="PF13302"/>
    </source>
</evidence>
<dbReference type="SUPFAM" id="SSF55729">
    <property type="entry name" value="Acyl-CoA N-acyltransferases (Nat)"/>
    <property type="match status" value="1"/>
</dbReference>
<name>A0ABW1KVN7_9PROT</name>
<dbReference type="EC" id="2.3.-.-" evidence="2"/>
<dbReference type="Proteomes" id="UP001596116">
    <property type="component" value="Unassembled WGS sequence"/>
</dbReference>
<dbReference type="Gene3D" id="3.40.630.30">
    <property type="match status" value="1"/>
</dbReference>
<dbReference type="InterPro" id="IPR016181">
    <property type="entry name" value="Acyl_CoA_acyltransferase"/>
</dbReference>
<accession>A0ABW1KVN7</accession>
<reference evidence="2 3" key="1">
    <citation type="submission" date="2024-09" db="EMBL/GenBank/DDBJ databases">
        <authorList>
            <person name="Zhang Z.-H."/>
        </authorList>
    </citation>
    <scope>NUCLEOTIDE SEQUENCE [LARGE SCALE GENOMIC DNA]</scope>
    <source>
        <strain evidence="2 3">HHTR114</strain>
    </source>
</reference>
<dbReference type="InterPro" id="IPR000182">
    <property type="entry name" value="GNAT_dom"/>
</dbReference>
<protein>
    <submittedName>
        <fullName evidence="2">GNAT family N-acetyltransferase</fullName>
        <ecNumber evidence="2">2.3.-.-</ecNumber>
    </submittedName>
</protein>